<accession>A0A2H1KC98</accession>
<organism evidence="1 3">
    <name type="scientific">Brevibacterium aurantiacum</name>
    <dbReference type="NCBI Taxonomy" id="273384"/>
    <lineage>
        <taxon>Bacteria</taxon>
        <taxon>Bacillati</taxon>
        <taxon>Actinomycetota</taxon>
        <taxon>Actinomycetes</taxon>
        <taxon>Micrococcales</taxon>
        <taxon>Brevibacteriaceae</taxon>
        <taxon>Brevibacterium</taxon>
    </lineage>
</organism>
<evidence type="ECO:0000313" key="3">
    <source>
        <dbReference type="Proteomes" id="UP000217881"/>
    </source>
</evidence>
<gene>
    <name evidence="2" type="ORF">BAURA63_03139</name>
    <name evidence="1" type="ORF">CIK59_06170</name>
</gene>
<dbReference type="RefSeq" id="WP_096146036.1">
    <property type="nucleotide sequence ID" value="NZ_CP025332.1"/>
</dbReference>
<dbReference type="SUPFAM" id="SSF158560">
    <property type="entry name" value="BH3980-like"/>
    <property type="match status" value="1"/>
</dbReference>
<dbReference type="Proteomes" id="UP000234327">
    <property type="component" value="Unassembled WGS sequence"/>
</dbReference>
<reference evidence="2 4" key="2">
    <citation type="submission" date="2017-03" db="EMBL/GenBank/DDBJ databases">
        <authorList>
            <person name="Afonso C.L."/>
            <person name="Miller P.J."/>
            <person name="Scott M.A."/>
            <person name="Spackman E."/>
            <person name="Goraichik I."/>
            <person name="Dimitrov K.M."/>
            <person name="Suarez D.L."/>
            <person name="Swayne D.E."/>
        </authorList>
    </citation>
    <scope>NUCLEOTIDE SEQUENCE [LARGE SCALE GENOMIC DNA]</scope>
    <source>
        <strain evidence="2">6</strain>
        <strain evidence="4">6(3)</strain>
    </source>
</reference>
<evidence type="ECO:0000313" key="2">
    <source>
        <dbReference type="EMBL" id="SMX96832.1"/>
    </source>
</evidence>
<name>A0A2A3ZSR6_BREAU</name>
<evidence type="ECO:0000313" key="1">
    <source>
        <dbReference type="EMBL" id="PCC54594.1"/>
    </source>
</evidence>
<sequence length="122" mass="13869">MAVHWIEMITGSFKDKKRWRAYKARVQQLPPSYRTAVEGIERYLMVTGPADGDYLLDMVDDLADLFEQAAADATPVHEIVGDDPAEFVDTFKSNYGLAAWVSKEQRRLADAIERAESEEESR</sequence>
<dbReference type="GO" id="GO:0003677">
    <property type="term" value="F:DNA binding"/>
    <property type="evidence" value="ECO:0007669"/>
    <property type="project" value="UniProtKB-KW"/>
</dbReference>
<accession>A0A2A3ZSR6</accession>
<proteinExistence type="predicted"/>
<dbReference type="EMBL" id="FXYZ01000017">
    <property type="protein sequence ID" value="SMX96832.1"/>
    <property type="molecule type" value="Genomic_DNA"/>
</dbReference>
<dbReference type="InterPro" id="IPR008316">
    <property type="entry name" value="UCP029876"/>
</dbReference>
<protein>
    <submittedName>
        <fullName evidence="2">DNA-binding ferritin-like protein (Dps family)</fullName>
    </submittedName>
</protein>
<dbReference type="Gene3D" id="1.10.1900.10">
    <property type="entry name" value="c-terminal domain of poly(a) binding protein"/>
    <property type="match status" value="1"/>
</dbReference>
<evidence type="ECO:0000313" key="4">
    <source>
        <dbReference type="Proteomes" id="UP000234327"/>
    </source>
</evidence>
<dbReference type="Proteomes" id="UP000217881">
    <property type="component" value="Unassembled WGS sequence"/>
</dbReference>
<reference evidence="1 3" key="1">
    <citation type="journal article" date="2017" name="Elife">
        <title>Extensive horizontal gene transfer in cheese-associated bacteria.</title>
        <authorList>
            <person name="Bonham K.S."/>
            <person name="Wolfe B.E."/>
            <person name="Dutton R.J."/>
        </authorList>
    </citation>
    <scope>NUCLEOTIDE SEQUENCE [LARGE SCALE GENOMIC DNA]</scope>
    <source>
        <strain evidence="1 3">738_8</strain>
    </source>
</reference>
<dbReference type="EMBL" id="NRHA01000008">
    <property type="protein sequence ID" value="PCC54594.1"/>
    <property type="molecule type" value="Genomic_DNA"/>
</dbReference>
<dbReference type="AlphaFoldDB" id="A0A2A3ZSR6"/>
<dbReference type="Pfam" id="PF06304">
    <property type="entry name" value="DUF1048"/>
    <property type="match status" value="1"/>
</dbReference>
<keyword evidence="2" id="KW-0238">DNA-binding</keyword>